<evidence type="ECO:0000313" key="4">
    <source>
        <dbReference type="Proteomes" id="UP001212841"/>
    </source>
</evidence>
<accession>A0AAD5SBY8</accession>
<organism evidence="3 4">
    <name type="scientific">Rhizophlyctis rosea</name>
    <dbReference type="NCBI Taxonomy" id="64517"/>
    <lineage>
        <taxon>Eukaryota</taxon>
        <taxon>Fungi</taxon>
        <taxon>Fungi incertae sedis</taxon>
        <taxon>Chytridiomycota</taxon>
        <taxon>Chytridiomycota incertae sedis</taxon>
        <taxon>Chytridiomycetes</taxon>
        <taxon>Rhizophlyctidales</taxon>
        <taxon>Rhizophlyctidaceae</taxon>
        <taxon>Rhizophlyctis</taxon>
    </lineage>
</organism>
<sequence length="309" mass="35713">MGAATTFVALLAAASAVAAQAPYFDGRFYKKTWNNNAKWDNQSLYGTWARGAIPIAYNFSHYTELSPAYKNPWDKIDQQGVSITVDNSSYWLPFHPFFRRTEFIPLAPSVEAQNTSTDTWYYHASIKQDPKHTLEQKFEHQFFFHERDFDYRQNFGVRWGGDAKDKIQFYTEDPTIPKEIDDNQRRVRWEIKWDLKTWYNFVFGVNMKNKQITMYYSTNGNALKLAAYATVPNLKGGQFHLGQLRFVNETLGQAKPEKLWFSGVKVEKNRLSSTFGFTGPAYPKPTTTTTTKKTTTTKGYQKPVFVKVA</sequence>
<name>A0AAD5SBY8_9FUNG</name>
<dbReference type="PANTHER" id="PTHR34612:SF6">
    <property type="entry name" value="GLYCOSIDE HYDROLASE 131 CATALYTIC N-TERMINAL DOMAIN-CONTAINING PROTEIN"/>
    <property type="match status" value="1"/>
</dbReference>
<feature type="domain" description="Glycoside hydrolase 131 catalytic N-terminal" evidence="2">
    <location>
        <begin position="24"/>
        <end position="269"/>
    </location>
</feature>
<dbReference type="Proteomes" id="UP001212841">
    <property type="component" value="Unassembled WGS sequence"/>
</dbReference>
<comment type="caution">
    <text evidence="3">The sequence shown here is derived from an EMBL/GenBank/DDBJ whole genome shotgun (WGS) entry which is preliminary data.</text>
</comment>
<feature type="chain" id="PRO_5042078766" description="Glycoside hydrolase 131 catalytic N-terminal domain-containing protein" evidence="1">
    <location>
        <begin position="20"/>
        <end position="309"/>
    </location>
</feature>
<dbReference type="InterPro" id="IPR041524">
    <property type="entry name" value="GH131_N"/>
</dbReference>
<protein>
    <recommendedName>
        <fullName evidence="2">Glycoside hydrolase 131 catalytic N-terminal domain-containing protein</fullName>
    </recommendedName>
</protein>
<dbReference type="PANTHER" id="PTHR34612">
    <property type="entry name" value="GH131_N DOMAIN-CONTAINING PROTEIN"/>
    <property type="match status" value="1"/>
</dbReference>
<dbReference type="EMBL" id="JADGJD010000360">
    <property type="protein sequence ID" value="KAJ3051780.1"/>
    <property type="molecule type" value="Genomic_DNA"/>
</dbReference>
<dbReference type="Pfam" id="PF18271">
    <property type="entry name" value="GH131_N"/>
    <property type="match status" value="1"/>
</dbReference>
<dbReference type="Gene3D" id="2.60.120.1160">
    <property type="match status" value="1"/>
</dbReference>
<keyword evidence="1" id="KW-0732">Signal</keyword>
<reference evidence="3" key="1">
    <citation type="submission" date="2020-05" db="EMBL/GenBank/DDBJ databases">
        <title>Phylogenomic resolution of chytrid fungi.</title>
        <authorList>
            <person name="Stajich J.E."/>
            <person name="Amses K."/>
            <person name="Simmons R."/>
            <person name="Seto K."/>
            <person name="Myers J."/>
            <person name="Bonds A."/>
            <person name="Quandt C.A."/>
            <person name="Barry K."/>
            <person name="Liu P."/>
            <person name="Grigoriev I."/>
            <person name="Longcore J.E."/>
            <person name="James T.Y."/>
        </authorList>
    </citation>
    <scope>NUCLEOTIDE SEQUENCE</scope>
    <source>
        <strain evidence="3">JEL0318</strain>
    </source>
</reference>
<evidence type="ECO:0000256" key="1">
    <source>
        <dbReference type="SAM" id="SignalP"/>
    </source>
</evidence>
<evidence type="ECO:0000313" key="3">
    <source>
        <dbReference type="EMBL" id="KAJ3051780.1"/>
    </source>
</evidence>
<feature type="signal peptide" evidence="1">
    <location>
        <begin position="1"/>
        <end position="19"/>
    </location>
</feature>
<gene>
    <name evidence="3" type="ORF">HK097_007221</name>
</gene>
<evidence type="ECO:0000259" key="2">
    <source>
        <dbReference type="Pfam" id="PF18271"/>
    </source>
</evidence>
<dbReference type="AlphaFoldDB" id="A0AAD5SBY8"/>
<keyword evidence="4" id="KW-1185">Reference proteome</keyword>
<proteinExistence type="predicted"/>